<dbReference type="AlphaFoldDB" id="A0A392M4S6"/>
<name>A0A392M4S6_9FABA</name>
<comment type="caution">
    <text evidence="1">The sequence shown here is derived from an EMBL/GenBank/DDBJ whole genome shotgun (WGS) entry which is preliminary data.</text>
</comment>
<accession>A0A392M4S6</accession>
<evidence type="ECO:0000313" key="1">
    <source>
        <dbReference type="EMBL" id="MCH81384.1"/>
    </source>
</evidence>
<organism evidence="1 2">
    <name type="scientific">Trifolium medium</name>
    <dbReference type="NCBI Taxonomy" id="97028"/>
    <lineage>
        <taxon>Eukaryota</taxon>
        <taxon>Viridiplantae</taxon>
        <taxon>Streptophyta</taxon>
        <taxon>Embryophyta</taxon>
        <taxon>Tracheophyta</taxon>
        <taxon>Spermatophyta</taxon>
        <taxon>Magnoliopsida</taxon>
        <taxon>eudicotyledons</taxon>
        <taxon>Gunneridae</taxon>
        <taxon>Pentapetalae</taxon>
        <taxon>rosids</taxon>
        <taxon>fabids</taxon>
        <taxon>Fabales</taxon>
        <taxon>Fabaceae</taxon>
        <taxon>Papilionoideae</taxon>
        <taxon>50 kb inversion clade</taxon>
        <taxon>NPAAA clade</taxon>
        <taxon>Hologalegina</taxon>
        <taxon>IRL clade</taxon>
        <taxon>Trifolieae</taxon>
        <taxon>Trifolium</taxon>
    </lineage>
</organism>
<dbReference type="Proteomes" id="UP000265520">
    <property type="component" value="Unassembled WGS sequence"/>
</dbReference>
<reference evidence="1 2" key="1">
    <citation type="journal article" date="2018" name="Front. Plant Sci.">
        <title>Red Clover (Trifolium pratense) and Zigzag Clover (T. medium) - A Picture of Genomic Similarities and Differences.</title>
        <authorList>
            <person name="Dluhosova J."/>
            <person name="Istvanek J."/>
            <person name="Nedelnik J."/>
            <person name="Repkova J."/>
        </authorList>
    </citation>
    <scope>NUCLEOTIDE SEQUENCE [LARGE SCALE GENOMIC DNA]</scope>
    <source>
        <strain evidence="2">cv. 10/8</strain>
        <tissue evidence="1">Leaf</tissue>
    </source>
</reference>
<gene>
    <name evidence="1" type="ORF">A2U01_0002170</name>
</gene>
<keyword evidence="2" id="KW-1185">Reference proteome</keyword>
<dbReference type="EMBL" id="LXQA010002233">
    <property type="protein sequence ID" value="MCH81384.1"/>
    <property type="molecule type" value="Genomic_DNA"/>
</dbReference>
<evidence type="ECO:0000313" key="2">
    <source>
        <dbReference type="Proteomes" id="UP000265520"/>
    </source>
</evidence>
<protein>
    <submittedName>
        <fullName evidence="1">Uncharacterized protein</fullName>
    </submittedName>
</protein>
<proteinExistence type="predicted"/>
<sequence>MIIVLHLSQAKESQSSSSGHDGPAQLMLPAVLSTDIVAMKEKSRKNKDQEVNLESKKKVFRTGLKLNTPRPYGVKLQYMLPNIESAPKDKDTHVLIKCHMASTNRNEG</sequence>